<dbReference type="SUPFAM" id="SSF51182">
    <property type="entry name" value="RmlC-like cupins"/>
    <property type="match status" value="1"/>
</dbReference>
<name>A0A1H9BZI3_9EURY</name>
<gene>
    <name evidence="2" type="ORF">SAMN04489841_0908</name>
</gene>
<dbReference type="AlphaFoldDB" id="A0A1H9BZI3"/>
<dbReference type="Pfam" id="PF12973">
    <property type="entry name" value="Cupin_7"/>
    <property type="match status" value="1"/>
</dbReference>
<dbReference type="EMBL" id="FOFD01000001">
    <property type="protein sequence ID" value="SEP94274.1"/>
    <property type="molecule type" value="Genomic_DNA"/>
</dbReference>
<dbReference type="Proteomes" id="UP000199114">
    <property type="component" value="Unassembled WGS sequence"/>
</dbReference>
<proteinExistence type="predicted"/>
<evidence type="ECO:0000313" key="2">
    <source>
        <dbReference type="EMBL" id="SEP94274.1"/>
    </source>
</evidence>
<keyword evidence="3" id="KW-1185">Reference proteome</keyword>
<feature type="domain" description="ChrR-like cupin" evidence="1">
    <location>
        <begin position="78"/>
        <end position="168"/>
    </location>
</feature>
<accession>A0A1H9BZI3</accession>
<organism evidence="2 3">
    <name type="scientific">Natrinema salaciae</name>
    <dbReference type="NCBI Taxonomy" id="1186196"/>
    <lineage>
        <taxon>Archaea</taxon>
        <taxon>Methanobacteriati</taxon>
        <taxon>Methanobacteriota</taxon>
        <taxon>Stenosarchaea group</taxon>
        <taxon>Halobacteria</taxon>
        <taxon>Halobacteriales</taxon>
        <taxon>Natrialbaceae</taxon>
        <taxon>Natrinema</taxon>
    </lineage>
</organism>
<sequence>MATGDDVETGVEAENGPVRRRLLTTVPVGLGSQRYPSTDCLANRAMKRLFTPPLPVSMGDGNMEYESNIEPPFERLGDHEQHEWTSLPWDGVHNKVLYFDRATGMTLELAMVEEGAEFPQHYHTTAQTLFLVSGELESAETTITEGTFNFIPAGEKHGPYVAQEDSVQFKFFNATPTYILEDGDCFVYTYTGETLDAGTLEIENLGRENILVP</sequence>
<reference evidence="3" key="1">
    <citation type="submission" date="2016-10" db="EMBL/GenBank/DDBJ databases">
        <authorList>
            <person name="Varghese N."/>
            <person name="Submissions S."/>
        </authorList>
    </citation>
    <scope>NUCLEOTIDE SEQUENCE [LARGE SCALE GENOMIC DNA]</scope>
    <source>
        <strain evidence="3">DSM 25055</strain>
    </source>
</reference>
<evidence type="ECO:0000313" key="3">
    <source>
        <dbReference type="Proteomes" id="UP000199114"/>
    </source>
</evidence>
<dbReference type="InterPro" id="IPR014710">
    <property type="entry name" value="RmlC-like_jellyroll"/>
</dbReference>
<dbReference type="InterPro" id="IPR011051">
    <property type="entry name" value="RmlC_Cupin_sf"/>
</dbReference>
<protein>
    <submittedName>
        <fullName evidence="2">Cupin domain protein</fullName>
    </submittedName>
</protein>
<dbReference type="STRING" id="1186196.SAMN04489841_0908"/>
<evidence type="ECO:0000259" key="1">
    <source>
        <dbReference type="Pfam" id="PF12973"/>
    </source>
</evidence>
<dbReference type="InterPro" id="IPR025979">
    <property type="entry name" value="ChrR-like_cupin_dom"/>
</dbReference>
<dbReference type="Gene3D" id="2.60.120.10">
    <property type="entry name" value="Jelly Rolls"/>
    <property type="match status" value="1"/>
</dbReference>